<protein>
    <recommendedName>
        <fullName evidence="3">Phage gp6-like head-tail connector protein</fullName>
    </recommendedName>
</protein>
<organism evidence="1 2">
    <name type="scientific">Methylobacterium indicum</name>
    <dbReference type="NCBI Taxonomy" id="1775910"/>
    <lineage>
        <taxon>Bacteria</taxon>
        <taxon>Pseudomonadati</taxon>
        <taxon>Pseudomonadota</taxon>
        <taxon>Alphaproteobacteria</taxon>
        <taxon>Hyphomicrobiales</taxon>
        <taxon>Methylobacteriaceae</taxon>
        <taxon>Methylobacterium</taxon>
    </lineage>
</organism>
<dbReference type="Proteomes" id="UP000036471">
    <property type="component" value="Unassembled WGS sequence"/>
</dbReference>
<reference evidence="1 2" key="1">
    <citation type="submission" date="2014-11" db="EMBL/GenBank/DDBJ databases">
        <title>Comparative genomics of Methylobacterium species.</title>
        <authorList>
            <person name="Chaudhry V."/>
            <person name="Patil P.B."/>
        </authorList>
    </citation>
    <scope>NUCLEOTIDE SEQUENCE [LARGE SCALE GENOMIC DNA]</scope>
    <source>
        <strain evidence="1 2">SE3.6</strain>
    </source>
</reference>
<comment type="caution">
    <text evidence="1">The sequence shown here is derived from an EMBL/GenBank/DDBJ whole genome shotgun (WGS) entry which is preliminary data.</text>
</comment>
<gene>
    <name evidence="1" type="ORF">QR79_23875</name>
</gene>
<name>A0ABR5GZ68_9HYPH</name>
<evidence type="ECO:0000313" key="2">
    <source>
        <dbReference type="Proteomes" id="UP000036471"/>
    </source>
</evidence>
<evidence type="ECO:0000313" key="1">
    <source>
        <dbReference type="EMBL" id="KMO15778.1"/>
    </source>
</evidence>
<sequence length="222" mass="23716">MTLTVLTAATEKRLTTVERARAMLGFAAADDIAVGMMLDQASSLIAQFCRRPFGVETLRERPSLLRDCGGLVLSRDPVVEVISVTRGTDDVLAPADYEIDASGKVLYLLQDGQRCGSPNWCFDHNCHPDGRGFGLTVEYRAGYTLPGGDAESTLPPDVERAAIMSVSTMLSSRGRDPLLKSENVMGMGSFTYATPAASTPAGGLVNAEAQALLWPYVRAVLG</sequence>
<proteinExistence type="predicted"/>
<keyword evidence="2" id="KW-1185">Reference proteome</keyword>
<dbReference type="RefSeq" id="WP_048428579.1">
    <property type="nucleotide sequence ID" value="NZ_JTHF01000129.1"/>
</dbReference>
<accession>A0ABR5GZ68</accession>
<evidence type="ECO:0008006" key="3">
    <source>
        <dbReference type="Google" id="ProtNLM"/>
    </source>
</evidence>
<dbReference type="EMBL" id="JTHG01000260">
    <property type="protein sequence ID" value="KMO15778.1"/>
    <property type="molecule type" value="Genomic_DNA"/>
</dbReference>